<evidence type="ECO:0000313" key="2">
    <source>
        <dbReference type="EMBL" id="KAK1342062.1"/>
    </source>
</evidence>
<reference evidence="2" key="1">
    <citation type="submission" date="2023-06" db="EMBL/GenBank/DDBJ databases">
        <title>Reference genome for the Northern bat (Eptesicus nilssonii), a most northern bat species.</title>
        <authorList>
            <person name="Laine V.N."/>
            <person name="Pulliainen A.T."/>
            <person name="Lilley T.M."/>
        </authorList>
    </citation>
    <scope>NUCLEOTIDE SEQUENCE</scope>
    <source>
        <strain evidence="2">BLF_Eptnil</strain>
        <tissue evidence="2">Kidney</tissue>
    </source>
</reference>
<name>A0AA40LS70_CNENI</name>
<sequence>MPNWAAMGTSLASPPEHPPKGPLSSQEKPWVATKIRLTLTLTLTLTLIQAWKRAQCQALLYPPTVVQLSPARSGSRGAPSPALLEVLWAQGTGALPKHMLTEPPVFHQQQFSSGHPPIRAPPARGTPIGEALLARGKLLLAENWYRQPCNRPPASSAGPMGPSAAPAV</sequence>
<accession>A0AA40LS70</accession>
<organism evidence="2 3">
    <name type="scientific">Cnephaeus nilssonii</name>
    <name type="common">Northern bat</name>
    <name type="synonym">Eptesicus nilssonii</name>
    <dbReference type="NCBI Taxonomy" id="3371016"/>
    <lineage>
        <taxon>Eukaryota</taxon>
        <taxon>Metazoa</taxon>
        <taxon>Chordata</taxon>
        <taxon>Craniata</taxon>
        <taxon>Vertebrata</taxon>
        <taxon>Euteleostomi</taxon>
        <taxon>Mammalia</taxon>
        <taxon>Eutheria</taxon>
        <taxon>Laurasiatheria</taxon>
        <taxon>Chiroptera</taxon>
        <taxon>Yangochiroptera</taxon>
        <taxon>Vespertilionidae</taxon>
        <taxon>Cnephaeus</taxon>
    </lineage>
</organism>
<evidence type="ECO:0000256" key="1">
    <source>
        <dbReference type="SAM" id="MobiDB-lite"/>
    </source>
</evidence>
<evidence type="ECO:0000313" key="3">
    <source>
        <dbReference type="Proteomes" id="UP001177744"/>
    </source>
</evidence>
<feature type="region of interest" description="Disordered" evidence="1">
    <location>
        <begin position="1"/>
        <end position="28"/>
    </location>
</feature>
<dbReference type="Proteomes" id="UP001177744">
    <property type="component" value="Unassembled WGS sequence"/>
</dbReference>
<proteinExistence type="predicted"/>
<comment type="caution">
    <text evidence="2">The sequence shown here is derived from an EMBL/GenBank/DDBJ whole genome shotgun (WGS) entry which is preliminary data.</text>
</comment>
<keyword evidence="3" id="KW-1185">Reference proteome</keyword>
<protein>
    <submittedName>
        <fullName evidence="2">Uncharacterized protein</fullName>
    </submittedName>
</protein>
<gene>
    <name evidence="2" type="ORF">QTO34_016815</name>
</gene>
<dbReference type="AlphaFoldDB" id="A0AA40LS70"/>
<dbReference type="EMBL" id="JAULJE010000006">
    <property type="protein sequence ID" value="KAK1342062.1"/>
    <property type="molecule type" value="Genomic_DNA"/>
</dbReference>